<dbReference type="EMBL" id="CP060825">
    <property type="protein sequence ID" value="QNP63570.1"/>
    <property type="molecule type" value="Genomic_DNA"/>
</dbReference>
<sequence length="421" mass="43100">MDLRTGTASAVDTGTSGVRRARAVVLAVSLAALVAKAVIAAVTRGPADVRIFEAFAAAIARVGPLGIYEHPMPDQPVYNHPPLTGWMLLGFDGLRQLGIPFGSLIRAPATLADLVSALLVLEILRRRRSLRTATACAVGCALSPLLLATSGHHGNTDSVAVMFAVLSAYLLADRKSPCAAGVAAAVAVGVKLIPVVAVPALLVAAARGGRPVLGRFAAGLTAALLVLWGPAAAAVPEGLWRNVLAYEGGRARLWGLVRFADWAGASDGFTESLHGDFPLLFVGVCAAAGAWCAWARPASPAYAVALSTTLLLLLSTASAVQYLAWPVVGLFLFGAVEGALYSAVAGAAATVVYAGASAVRWDDWALHLAEAAWVLLAAGIVTGLRRVFVEAPPYADGRPPAAVPRAATAPARESAPASPVP</sequence>
<dbReference type="AlphaFoldDB" id="A0A7H0HSQ4"/>
<evidence type="ECO:0000313" key="3">
    <source>
        <dbReference type="EMBL" id="QNP63570.1"/>
    </source>
</evidence>
<feature type="transmembrane region" description="Helical" evidence="2">
    <location>
        <begin position="97"/>
        <end position="121"/>
    </location>
</feature>
<keyword evidence="2" id="KW-0472">Membrane</keyword>
<evidence type="ECO:0000256" key="1">
    <source>
        <dbReference type="SAM" id="MobiDB-lite"/>
    </source>
</evidence>
<accession>A0A7H0HSQ4</accession>
<feature type="transmembrane region" description="Helical" evidence="2">
    <location>
        <begin position="133"/>
        <end position="152"/>
    </location>
</feature>
<dbReference type="Proteomes" id="UP000516230">
    <property type="component" value="Chromosome"/>
</dbReference>
<dbReference type="KEGG" id="sgj:IAG43_11930"/>
<reference evidence="3 4" key="1">
    <citation type="submission" date="2020-08" db="EMBL/GenBank/DDBJ databases">
        <title>A novel species.</title>
        <authorList>
            <person name="Gao J."/>
        </authorList>
    </citation>
    <scope>NUCLEOTIDE SEQUENCE [LARGE SCALE GENOMIC DNA]</scope>
    <source>
        <strain evidence="3 4">CRPJ-33</strain>
    </source>
</reference>
<feature type="transmembrane region" description="Helical" evidence="2">
    <location>
        <begin position="301"/>
        <end position="324"/>
    </location>
</feature>
<feature type="region of interest" description="Disordered" evidence="1">
    <location>
        <begin position="397"/>
        <end position="421"/>
    </location>
</feature>
<gene>
    <name evidence="3" type="ORF">IAG43_11930</name>
</gene>
<feature type="compositionally biased region" description="Low complexity" evidence="1">
    <location>
        <begin position="398"/>
        <end position="421"/>
    </location>
</feature>
<proteinExistence type="predicted"/>
<feature type="transmembrane region" description="Helical" evidence="2">
    <location>
        <begin position="179"/>
        <end position="204"/>
    </location>
</feature>
<feature type="transmembrane region" description="Helical" evidence="2">
    <location>
        <begin position="216"/>
        <end position="235"/>
    </location>
</feature>
<keyword evidence="2" id="KW-0812">Transmembrane</keyword>
<organism evidence="3 4">
    <name type="scientific">Streptomyces genisteinicus</name>
    <dbReference type="NCBI Taxonomy" id="2768068"/>
    <lineage>
        <taxon>Bacteria</taxon>
        <taxon>Bacillati</taxon>
        <taxon>Actinomycetota</taxon>
        <taxon>Actinomycetes</taxon>
        <taxon>Kitasatosporales</taxon>
        <taxon>Streptomycetaceae</taxon>
        <taxon>Streptomyces</taxon>
    </lineage>
</organism>
<protein>
    <submittedName>
        <fullName evidence="3">DUF2029 domain-containing protein</fullName>
    </submittedName>
</protein>
<feature type="transmembrane region" description="Helical" evidence="2">
    <location>
        <begin position="21"/>
        <end position="42"/>
    </location>
</feature>
<feature type="transmembrane region" description="Helical" evidence="2">
    <location>
        <begin position="330"/>
        <end position="352"/>
    </location>
</feature>
<evidence type="ECO:0000313" key="4">
    <source>
        <dbReference type="Proteomes" id="UP000516230"/>
    </source>
</evidence>
<keyword evidence="4" id="KW-1185">Reference proteome</keyword>
<keyword evidence="2" id="KW-1133">Transmembrane helix</keyword>
<dbReference type="RefSeq" id="WP_187740728.1">
    <property type="nucleotide sequence ID" value="NZ_CP060825.1"/>
</dbReference>
<feature type="transmembrane region" description="Helical" evidence="2">
    <location>
        <begin position="277"/>
        <end position="294"/>
    </location>
</feature>
<feature type="transmembrane region" description="Helical" evidence="2">
    <location>
        <begin position="364"/>
        <end position="384"/>
    </location>
</feature>
<evidence type="ECO:0000256" key="2">
    <source>
        <dbReference type="SAM" id="Phobius"/>
    </source>
</evidence>
<name>A0A7H0HSQ4_9ACTN</name>